<dbReference type="EC" id="2.3.1.181" evidence="5 6"/>
<keyword evidence="5" id="KW-0963">Cytoplasm</keyword>
<dbReference type="InterPro" id="IPR004143">
    <property type="entry name" value="BPL_LPL_catalytic"/>
</dbReference>
<evidence type="ECO:0000256" key="2">
    <source>
        <dbReference type="ARBA" id="ARBA00022679"/>
    </source>
</evidence>
<keyword evidence="2 5" id="KW-0808">Transferase</keyword>
<comment type="function">
    <text evidence="4 5 6">Catalyzes the transfer of endogenously produced octanoic acid from octanoyl-acyl-carrier-protein onto the lipoyl domains of lipoate-dependent enzymes. Lipoyl-ACP can also act as a substrate although octanoyl-ACP is likely to be the physiological substrate.</text>
</comment>
<comment type="similarity">
    <text evidence="5 6">Belongs to the LipB family.</text>
</comment>
<accession>A0AAU7VJR2</accession>
<comment type="catalytic activity">
    <reaction evidence="5 6">
        <text>octanoyl-[ACP] + L-lysyl-[protein] = N(6)-octanoyl-L-lysyl-[protein] + holo-[ACP] + H(+)</text>
        <dbReference type="Rhea" id="RHEA:17665"/>
        <dbReference type="Rhea" id="RHEA-COMP:9636"/>
        <dbReference type="Rhea" id="RHEA-COMP:9685"/>
        <dbReference type="Rhea" id="RHEA-COMP:9752"/>
        <dbReference type="Rhea" id="RHEA-COMP:9928"/>
        <dbReference type="ChEBI" id="CHEBI:15378"/>
        <dbReference type="ChEBI" id="CHEBI:29969"/>
        <dbReference type="ChEBI" id="CHEBI:64479"/>
        <dbReference type="ChEBI" id="CHEBI:78463"/>
        <dbReference type="ChEBI" id="CHEBI:78809"/>
        <dbReference type="EC" id="2.3.1.181"/>
    </reaction>
</comment>
<evidence type="ECO:0000256" key="9">
    <source>
        <dbReference type="PIRSR" id="PIRSR016262-3"/>
    </source>
</evidence>
<dbReference type="GO" id="GO:0033819">
    <property type="term" value="F:lipoyl(octanoyl) transferase activity"/>
    <property type="evidence" value="ECO:0007669"/>
    <property type="project" value="UniProtKB-EC"/>
</dbReference>
<evidence type="ECO:0000259" key="10">
    <source>
        <dbReference type="PROSITE" id="PS51733"/>
    </source>
</evidence>
<name>A0AAU7VJR2_9FIRM</name>
<dbReference type="Pfam" id="PF21948">
    <property type="entry name" value="LplA-B_cat"/>
    <property type="match status" value="1"/>
</dbReference>
<dbReference type="Gene3D" id="3.30.930.10">
    <property type="entry name" value="Bira Bifunctional Protein, Domain 2"/>
    <property type="match status" value="1"/>
</dbReference>
<sequence>MKEKLKVISLGKCHYKEALEIQIEMLKKRQKGEIEDTLILVEHPPVITTGRNASKSNIIVSEDYLDREGIELFETNRGGDVTYHGDGQLVGYPIFNLEDNNLGVRQFVEKLEQVFIDLLIKEYGIKATRHEKHRGVWVQDQKVVAIGIAVKHGVTMHGFAFNVNTNLEHFKLIVPCGLTEMGVTSVEQLEGQKVDLKEANNLTLKHFCMNFNYTGYEMLQS</sequence>
<feature type="binding site" evidence="5 8">
    <location>
        <begin position="145"/>
        <end position="147"/>
    </location>
    <ligand>
        <name>substrate</name>
    </ligand>
</feature>
<evidence type="ECO:0000256" key="1">
    <source>
        <dbReference type="ARBA" id="ARBA00004821"/>
    </source>
</evidence>
<dbReference type="InterPro" id="IPR020605">
    <property type="entry name" value="Octanoyltransferase_CS"/>
</dbReference>
<feature type="binding site" evidence="5 8">
    <location>
        <begin position="77"/>
        <end position="84"/>
    </location>
    <ligand>
        <name>substrate</name>
    </ligand>
</feature>
<comment type="miscellaneous">
    <text evidence="5">In the reaction, the free carboxyl group of octanoic acid is attached via an amide linkage to the epsilon-amino group of a specific lysine residue of lipoyl domains of lipoate-dependent enzymes.</text>
</comment>
<dbReference type="PANTHER" id="PTHR10993:SF7">
    <property type="entry name" value="LIPOYLTRANSFERASE 2, MITOCHONDRIAL-RELATED"/>
    <property type="match status" value="1"/>
</dbReference>
<dbReference type="InterPro" id="IPR000544">
    <property type="entry name" value="Octanoyltransferase"/>
</dbReference>
<dbReference type="CDD" id="cd16444">
    <property type="entry name" value="LipB"/>
    <property type="match status" value="1"/>
</dbReference>
<dbReference type="GO" id="GO:0009249">
    <property type="term" value="P:protein lipoylation"/>
    <property type="evidence" value="ECO:0007669"/>
    <property type="project" value="InterPro"/>
</dbReference>
<dbReference type="NCBIfam" id="NF010925">
    <property type="entry name" value="PRK14345.1"/>
    <property type="match status" value="1"/>
</dbReference>
<keyword evidence="3 5" id="KW-0012">Acyltransferase</keyword>
<evidence type="ECO:0000256" key="4">
    <source>
        <dbReference type="ARBA" id="ARBA00024732"/>
    </source>
</evidence>
<evidence type="ECO:0000256" key="7">
    <source>
        <dbReference type="PIRSR" id="PIRSR016262-1"/>
    </source>
</evidence>
<dbReference type="HAMAP" id="MF_00013">
    <property type="entry name" value="LipB"/>
    <property type="match status" value="1"/>
</dbReference>
<evidence type="ECO:0000256" key="8">
    <source>
        <dbReference type="PIRSR" id="PIRSR016262-2"/>
    </source>
</evidence>
<gene>
    <name evidence="5 11" type="primary">lipB</name>
    <name evidence="11" type="ORF">PRVXT_002302</name>
</gene>
<evidence type="ECO:0000313" key="11">
    <source>
        <dbReference type="EMBL" id="XBX74271.1"/>
    </source>
</evidence>
<dbReference type="PROSITE" id="PS01313">
    <property type="entry name" value="LIPB"/>
    <property type="match status" value="1"/>
</dbReference>
<feature type="domain" description="BPL/LPL catalytic" evidence="10">
    <location>
        <begin position="32"/>
        <end position="215"/>
    </location>
</feature>
<dbReference type="AlphaFoldDB" id="A0AAU7VJR2"/>
<dbReference type="PROSITE" id="PS51733">
    <property type="entry name" value="BPL_LPL_CATALYTIC"/>
    <property type="match status" value="1"/>
</dbReference>
<proteinExistence type="inferred from homology"/>
<evidence type="ECO:0000256" key="5">
    <source>
        <dbReference type="HAMAP-Rule" id="MF_00013"/>
    </source>
</evidence>
<dbReference type="EMBL" id="CP158367">
    <property type="protein sequence ID" value="XBX74271.1"/>
    <property type="molecule type" value="Genomic_DNA"/>
</dbReference>
<dbReference type="PIRSF" id="PIRSF016262">
    <property type="entry name" value="LPLase"/>
    <property type="match status" value="1"/>
</dbReference>
<feature type="binding site" evidence="5 8">
    <location>
        <begin position="158"/>
        <end position="160"/>
    </location>
    <ligand>
        <name>substrate</name>
    </ligand>
</feature>
<organism evidence="11">
    <name type="scientific">Proteinivorax tanatarense</name>
    <dbReference type="NCBI Taxonomy" id="1260629"/>
    <lineage>
        <taxon>Bacteria</taxon>
        <taxon>Bacillati</taxon>
        <taxon>Bacillota</taxon>
        <taxon>Clostridia</taxon>
        <taxon>Eubacteriales</taxon>
        <taxon>Proteinivoracaceae</taxon>
        <taxon>Proteinivorax</taxon>
    </lineage>
</organism>
<dbReference type="GO" id="GO:0005737">
    <property type="term" value="C:cytoplasm"/>
    <property type="evidence" value="ECO:0007669"/>
    <property type="project" value="UniProtKB-SubCell"/>
</dbReference>
<reference evidence="11" key="2">
    <citation type="submission" date="2024-06" db="EMBL/GenBank/DDBJ databases">
        <authorList>
            <person name="Petrova K.O."/>
            <person name="Toshchakov S.V."/>
            <person name="Boltjanskaja Y.V."/>
            <person name="Kevbrin V."/>
        </authorList>
    </citation>
    <scope>NUCLEOTIDE SEQUENCE</scope>
    <source>
        <strain evidence="11">Z-910T</strain>
    </source>
</reference>
<feature type="active site" description="Acyl-thioester intermediate" evidence="5 7">
    <location>
        <position position="176"/>
    </location>
</feature>
<dbReference type="PANTHER" id="PTHR10993">
    <property type="entry name" value="OCTANOYLTRANSFERASE"/>
    <property type="match status" value="1"/>
</dbReference>
<comment type="subcellular location">
    <subcellularLocation>
        <location evidence="5">Cytoplasm</location>
    </subcellularLocation>
</comment>
<protein>
    <recommendedName>
        <fullName evidence="5 6">Octanoyltransferase</fullName>
        <ecNumber evidence="5 6">2.3.1.181</ecNumber>
    </recommendedName>
    <alternativeName>
        <fullName evidence="5">Lipoate-protein ligase B</fullName>
    </alternativeName>
    <alternativeName>
        <fullName evidence="5">Lipoyl/octanoyl transferase</fullName>
    </alternativeName>
    <alternativeName>
        <fullName evidence="5">Octanoyl-[acyl-carrier-protein]-protein N-octanoyltransferase</fullName>
    </alternativeName>
</protein>
<dbReference type="NCBIfam" id="TIGR00214">
    <property type="entry name" value="lipB"/>
    <property type="match status" value="1"/>
</dbReference>
<evidence type="ECO:0000256" key="3">
    <source>
        <dbReference type="ARBA" id="ARBA00023315"/>
    </source>
</evidence>
<dbReference type="RefSeq" id="WP_350343025.1">
    <property type="nucleotide sequence ID" value="NZ_CP158367.1"/>
</dbReference>
<reference evidence="11" key="1">
    <citation type="journal article" date="2013" name="Extremophiles">
        <title>Proteinivorax tanatarense gen. nov., sp. nov., an anaerobic, haloalkaliphilic, proteolytic bacterium isolated from a decaying algal bloom, and proposal of Proteinivoraceae fam. nov.</title>
        <authorList>
            <person name="Kevbrin V."/>
            <person name="Boltyanskaya Y."/>
            <person name="Zhilina T."/>
            <person name="Kolganova T."/>
            <person name="Lavrentjeva E."/>
            <person name="Kuznetsov B."/>
        </authorList>
    </citation>
    <scope>NUCLEOTIDE SEQUENCE</scope>
    <source>
        <strain evidence="11">Z-910T</strain>
    </source>
</reference>
<evidence type="ECO:0000256" key="6">
    <source>
        <dbReference type="PIRNR" id="PIRNR016262"/>
    </source>
</evidence>
<dbReference type="InterPro" id="IPR045864">
    <property type="entry name" value="aa-tRNA-synth_II/BPL/LPL"/>
</dbReference>
<comment type="pathway">
    <text evidence="1 5 6">Protein modification; protein lipoylation via endogenous pathway; protein N(6)-(lipoyl)lysine from octanoyl-[acyl-carrier-protein]: step 1/2.</text>
</comment>
<feature type="site" description="Lowers pKa of active site Cys" evidence="5 9">
    <location>
        <position position="142"/>
    </location>
</feature>
<dbReference type="SUPFAM" id="SSF55681">
    <property type="entry name" value="Class II aaRS and biotin synthetases"/>
    <property type="match status" value="1"/>
</dbReference>